<name>A0AAX4Q5I6_9CAUD</name>
<reference evidence="2 3" key="1">
    <citation type="submission" date="2024-04" db="EMBL/GenBank/DDBJ databases">
        <authorList>
            <person name="Wojcicki M."/>
            <person name="Srednicka P."/>
            <person name="Shymialevich D."/>
            <person name="Sokolowska B."/>
        </authorList>
    </citation>
    <scope>NUCLEOTIDE SEQUENCE [LARGE SCALE GENOMIC DNA]</scope>
</reference>
<accession>A0AAX4Q5I6</accession>
<dbReference type="EMBL" id="PP579741">
    <property type="protein sequence ID" value="XAG95804.1"/>
    <property type="molecule type" value="Genomic_DNA"/>
</dbReference>
<keyword evidence="1" id="KW-0472">Membrane</keyword>
<evidence type="ECO:0000313" key="2">
    <source>
        <dbReference type="EMBL" id="XAG95804.1"/>
    </source>
</evidence>
<keyword evidence="3" id="KW-1185">Reference proteome</keyword>
<evidence type="ECO:0000256" key="1">
    <source>
        <dbReference type="SAM" id="Phobius"/>
    </source>
</evidence>
<evidence type="ECO:0000313" key="3">
    <source>
        <dbReference type="Proteomes" id="UP001437386"/>
    </source>
</evidence>
<feature type="transmembrane region" description="Helical" evidence="1">
    <location>
        <begin position="77"/>
        <end position="101"/>
    </location>
</feature>
<proteinExistence type="predicted"/>
<protein>
    <submittedName>
        <fullName evidence="2">Uncharacterized protein</fullName>
    </submittedName>
</protein>
<dbReference type="Proteomes" id="UP001437386">
    <property type="component" value="Segment"/>
</dbReference>
<gene>
    <name evidence="2" type="ORF">U7154_000037</name>
</gene>
<keyword evidence="1" id="KW-1133">Transmembrane helix</keyword>
<feature type="transmembrane region" description="Helical" evidence="1">
    <location>
        <begin position="107"/>
        <end position="128"/>
    </location>
</feature>
<keyword evidence="1" id="KW-0812">Transmembrane</keyword>
<organism evidence="2 3">
    <name type="scientific">Enterobacter phage KKP_3711</name>
    <dbReference type="NCBI Taxonomy" id="3109398"/>
    <lineage>
        <taxon>Viruses</taxon>
        <taxon>Duplodnaviria</taxon>
        <taxon>Heunggongvirae</taxon>
        <taxon>Uroviricota</taxon>
        <taxon>Caudoviricetes</taxon>
        <taxon>Demerecviridae</taxon>
        <taxon>Markadamsvirinae</taxon>
    </lineage>
</organism>
<feature type="transmembrane region" description="Helical" evidence="1">
    <location>
        <begin position="15"/>
        <end position="34"/>
    </location>
</feature>
<sequence length="133" mass="14400">MIAALFGSALMHTNIAVIIFLALIMIALIFGIHFKNKKIMKYSKALIHTLLGLFGVFRCQDGKDYCYLGFNLGGSKLAVALLLELGMVVFAAHVGVTLFLLGVGVTALHTVSSPVIGYFIYPALLACFRKKCS</sequence>